<feature type="transmembrane region" description="Helical" evidence="1">
    <location>
        <begin position="62"/>
        <end position="88"/>
    </location>
</feature>
<feature type="transmembrane region" description="Helical" evidence="1">
    <location>
        <begin position="23"/>
        <end position="50"/>
    </location>
</feature>
<evidence type="ECO:0000313" key="3">
    <source>
        <dbReference type="Proteomes" id="UP000298663"/>
    </source>
</evidence>
<keyword evidence="1" id="KW-1133">Transmembrane helix</keyword>
<name>A0A4U5MQG6_STECR</name>
<feature type="transmembrane region" description="Helical" evidence="1">
    <location>
        <begin position="142"/>
        <end position="165"/>
    </location>
</feature>
<sequence>MTVTTNEKISSGESLSSFGEGEMWVGIALIEHFLAAFLNFSTTIVVSFIIKQKSLAKLWQDSPPLLGLILASLTCATTIFVTNVQWILVSLQYVSKIPKFTAFLHFPGVIAISSGWFYDLATIGVCLQRVLIVARPFNNRKLGSIVLVCVTTVVAIISMATYLTFNIVYTSIEVSPANKSSEANLIFTYEGIVRLLCAGLHVLHDPMITKVARFYGISLSLGVVLSGVIFRIVLTKFNKRFMLKSFQKKVNRYTLCVLCVRLILVFIPKLIDDVLRSTADIKLGMHIGPYGAVGGAVDNFACIVVYFVMLRKMQADVRSST</sequence>
<feature type="transmembrane region" description="Helical" evidence="1">
    <location>
        <begin position="214"/>
        <end position="233"/>
    </location>
</feature>
<accession>A0A4U5MQG6</accession>
<evidence type="ECO:0000256" key="1">
    <source>
        <dbReference type="SAM" id="Phobius"/>
    </source>
</evidence>
<feature type="transmembrane region" description="Helical" evidence="1">
    <location>
        <begin position="100"/>
        <end position="121"/>
    </location>
</feature>
<feature type="transmembrane region" description="Helical" evidence="1">
    <location>
        <begin position="291"/>
        <end position="310"/>
    </location>
</feature>
<evidence type="ECO:0000313" key="2">
    <source>
        <dbReference type="EMBL" id="TKR71818.1"/>
    </source>
</evidence>
<evidence type="ECO:0008006" key="4">
    <source>
        <dbReference type="Google" id="ProtNLM"/>
    </source>
</evidence>
<dbReference type="EMBL" id="AZBU02000006">
    <property type="protein sequence ID" value="TKR71818.1"/>
    <property type="molecule type" value="Genomic_DNA"/>
</dbReference>
<proteinExistence type="predicted"/>
<gene>
    <name evidence="2" type="ORF">L596_019355</name>
</gene>
<reference evidence="2 3" key="2">
    <citation type="journal article" date="2019" name="G3 (Bethesda)">
        <title>Hybrid Assembly of the Genome of the Entomopathogenic Nematode Steinernema carpocapsae Identifies the X-Chromosome.</title>
        <authorList>
            <person name="Serra L."/>
            <person name="Macchietto M."/>
            <person name="Macias-Munoz A."/>
            <person name="McGill C.J."/>
            <person name="Rodriguez I.M."/>
            <person name="Rodriguez B."/>
            <person name="Murad R."/>
            <person name="Mortazavi A."/>
        </authorList>
    </citation>
    <scope>NUCLEOTIDE SEQUENCE [LARGE SCALE GENOMIC DNA]</scope>
    <source>
        <strain evidence="2 3">ALL</strain>
    </source>
</reference>
<keyword evidence="3" id="KW-1185">Reference proteome</keyword>
<comment type="caution">
    <text evidence="2">The sequence shown here is derived from an EMBL/GenBank/DDBJ whole genome shotgun (WGS) entry which is preliminary data.</text>
</comment>
<keyword evidence="1" id="KW-0812">Transmembrane</keyword>
<dbReference type="AlphaFoldDB" id="A0A4U5MQG6"/>
<organism evidence="2 3">
    <name type="scientific">Steinernema carpocapsae</name>
    <name type="common">Entomopathogenic nematode</name>
    <dbReference type="NCBI Taxonomy" id="34508"/>
    <lineage>
        <taxon>Eukaryota</taxon>
        <taxon>Metazoa</taxon>
        <taxon>Ecdysozoa</taxon>
        <taxon>Nematoda</taxon>
        <taxon>Chromadorea</taxon>
        <taxon>Rhabditida</taxon>
        <taxon>Tylenchina</taxon>
        <taxon>Panagrolaimomorpha</taxon>
        <taxon>Strongyloidoidea</taxon>
        <taxon>Steinernematidae</taxon>
        <taxon>Steinernema</taxon>
    </lineage>
</organism>
<keyword evidence="1" id="KW-0472">Membrane</keyword>
<feature type="transmembrane region" description="Helical" evidence="1">
    <location>
        <begin position="253"/>
        <end position="271"/>
    </location>
</feature>
<protein>
    <recommendedName>
        <fullName evidence="4">G-protein coupled receptors family 1 profile domain-containing protein</fullName>
    </recommendedName>
</protein>
<dbReference type="Proteomes" id="UP000298663">
    <property type="component" value="Unassembled WGS sequence"/>
</dbReference>
<reference evidence="2 3" key="1">
    <citation type="journal article" date="2015" name="Genome Biol.">
        <title>Comparative genomics of Steinernema reveals deeply conserved gene regulatory networks.</title>
        <authorList>
            <person name="Dillman A.R."/>
            <person name="Macchietto M."/>
            <person name="Porter C.F."/>
            <person name="Rogers A."/>
            <person name="Williams B."/>
            <person name="Antoshechkin I."/>
            <person name="Lee M.M."/>
            <person name="Goodwin Z."/>
            <person name="Lu X."/>
            <person name="Lewis E.E."/>
            <person name="Goodrich-Blair H."/>
            <person name="Stock S.P."/>
            <person name="Adams B.J."/>
            <person name="Sternberg P.W."/>
            <person name="Mortazavi A."/>
        </authorList>
    </citation>
    <scope>NUCLEOTIDE SEQUENCE [LARGE SCALE GENOMIC DNA]</scope>
    <source>
        <strain evidence="2 3">ALL</strain>
    </source>
</reference>